<protein>
    <recommendedName>
        <fullName evidence="5">Lipoprotein</fullName>
    </recommendedName>
</protein>
<dbReference type="RefSeq" id="WP_146164247.1">
    <property type="nucleotide sequence ID" value="NZ_PVZG01000023.1"/>
</dbReference>
<name>A0A2T0RHA2_9ACTN</name>
<evidence type="ECO:0000256" key="2">
    <source>
        <dbReference type="SAM" id="SignalP"/>
    </source>
</evidence>
<reference evidence="3 4" key="1">
    <citation type="submission" date="2018-03" db="EMBL/GenBank/DDBJ databases">
        <title>Genomic Encyclopedia of Archaeal and Bacterial Type Strains, Phase II (KMG-II): from individual species to whole genera.</title>
        <authorList>
            <person name="Goeker M."/>
        </authorList>
    </citation>
    <scope>NUCLEOTIDE SEQUENCE [LARGE SCALE GENOMIC DNA]</scope>
    <source>
        <strain evidence="3 4">DSM 45348</strain>
    </source>
</reference>
<feature type="chain" id="PRO_5039231339" description="Lipoprotein" evidence="2">
    <location>
        <begin position="21"/>
        <end position="158"/>
    </location>
</feature>
<sequence>MRSIRLVLTLPAVAAAMALAACDPAPKTTASTTPPASAPAGAAPTAGADSGPADDAATVKACKDLRKDIDDNADKIAKAEKIGPPAGHIAVSAQWAAGAAAVTAHSIGADEAVGTAAEKVRKEMRSLGDKYNESAGAKPSRKKLNDAVKALNAACSAS</sequence>
<dbReference type="Proteomes" id="UP000239209">
    <property type="component" value="Unassembled WGS sequence"/>
</dbReference>
<proteinExistence type="predicted"/>
<evidence type="ECO:0000313" key="3">
    <source>
        <dbReference type="EMBL" id="PRY20584.1"/>
    </source>
</evidence>
<feature type="signal peptide" evidence="2">
    <location>
        <begin position="1"/>
        <end position="20"/>
    </location>
</feature>
<evidence type="ECO:0008006" key="5">
    <source>
        <dbReference type="Google" id="ProtNLM"/>
    </source>
</evidence>
<dbReference type="PROSITE" id="PS51257">
    <property type="entry name" value="PROKAR_LIPOPROTEIN"/>
    <property type="match status" value="1"/>
</dbReference>
<dbReference type="AlphaFoldDB" id="A0A2T0RHA2"/>
<dbReference type="EMBL" id="PVZG01000023">
    <property type="protein sequence ID" value="PRY20584.1"/>
    <property type="molecule type" value="Genomic_DNA"/>
</dbReference>
<organism evidence="3 4">
    <name type="scientific">Pseudosporangium ferrugineum</name>
    <dbReference type="NCBI Taxonomy" id="439699"/>
    <lineage>
        <taxon>Bacteria</taxon>
        <taxon>Bacillati</taxon>
        <taxon>Actinomycetota</taxon>
        <taxon>Actinomycetes</taxon>
        <taxon>Micromonosporales</taxon>
        <taxon>Micromonosporaceae</taxon>
        <taxon>Pseudosporangium</taxon>
    </lineage>
</organism>
<feature type="region of interest" description="Disordered" evidence="1">
    <location>
        <begin position="25"/>
        <end position="56"/>
    </location>
</feature>
<evidence type="ECO:0000313" key="4">
    <source>
        <dbReference type="Proteomes" id="UP000239209"/>
    </source>
</evidence>
<accession>A0A2T0RHA2</accession>
<gene>
    <name evidence="3" type="ORF">CLV70_12352</name>
</gene>
<comment type="caution">
    <text evidence="3">The sequence shown here is derived from an EMBL/GenBank/DDBJ whole genome shotgun (WGS) entry which is preliminary data.</text>
</comment>
<keyword evidence="2" id="KW-0732">Signal</keyword>
<evidence type="ECO:0000256" key="1">
    <source>
        <dbReference type="SAM" id="MobiDB-lite"/>
    </source>
</evidence>
<keyword evidence="4" id="KW-1185">Reference proteome</keyword>